<feature type="region of interest" description="Disordered" evidence="1">
    <location>
        <begin position="45"/>
        <end position="82"/>
    </location>
</feature>
<gene>
    <name evidence="2" type="ORF">NE237_017079</name>
</gene>
<accession>A0A9Q0QME2</accession>
<organism evidence="2 3">
    <name type="scientific">Protea cynaroides</name>
    <dbReference type="NCBI Taxonomy" id="273540"/>
    <lineage>
        <taxon>Eukaryota</taxon>
        <taxon>Viridiplantae</taxon>
        <taxon>Streptophyta</taxon>
        <taxon>Embryophyta</taxon>
        <taxon>Tracheophyta</taxon>
        <taxon>Spermatophyta</taxon>
        <taxon>Magnoliopsida</taxon>
        <taxon>Proteales</taxon>
        <taxon>Proteaceae</taxon>
        <taxon>Protea</taxon>
    </lineage>
</organism>
<reference evidence="2" key="1">
    <citation type="journal article" date="2023" name="Plant J.">
        <title>The genome of the king protea, Protea cynaroides.</title>
        <authorList>
            <person name="Chang J."/>
            <person name="Duong T.A."/>
            <person name="Schoeman C."/>
            <person name="Ma X."/>
            <person name="Roodt D."/>
            <person name="Barker N."/>
            <person name="Li Z."/>
            <person name="Van de Peer Y."/>
            <person name="Mizrachi E."/>
        </authorList>
    </citation>
    <scope>NUCLEOTIDE SEQUENCE</scope>
    <source>
        <tissue evidence="2">Young leaves</tissue>
    </source>
</reference>
<proteinExistence type="predicted"/>
<name>A0A9Q0QME2_9MAGN</name>
<evidence type="ECO:0000256" key="1">
    <source>
        <dbReference type="SAM" id="MobiDB-lite"/>
    </source>
</evidence>
<dbReference type="Proteomes" id="UP001141806">
    <property type="component" value="Unassembled WGS sequence"/>
</dbReference>
<dbReference type="EMBL" id="JAMYWD010000007">
    <property type="protein sequence ID" value="KAJ4965230.1"/>
    <property type="molecule type" value="Genomic_DNA"/>
</dbReference>
<comment type="caution">
    <text evidence="2">The sequence shown here is derived from an EMBL/GenBank/DDBJ whole genome shotgun (WGS) entry which is preliminary data.</text>
</comment>
<dbReference type="OrthoDB" id="1916097at2759"/>
<protein>
    <submittedName>
        <fullName evidence="2">Uncharacterized protein</fullName>
    </submittedName>
</protein>
<evidence type="ECO:0000313" key="3">
    <source>
        <dbReference type="Proteomes" id="UP001141806"/>
    </source>
</evidence>
<keyword evidence="3" id="KW-1185">Reference proteome</keyword>
<sequence length="152" mass="16343">MQAPTFFVKNNISPIHAGSSTCLHIIFPIHAAEALMDSVERSHTRGPCSKIEIPMSDSEGKRKETSSAKIPPGSLPAPSADRAPIASTIRTQAVQMPLEMFARDSIIAWFKGEFAAANAIIDALCNHLTQLDGFAGQGAEYESFLLQFLAGN</sequence>
<dbReference type="AlphaFoldDB" id="A0A9Q0QME2"/>
<evidence type="ECO:0000313" key="2">
    <source>
        <dbReference type="EMBL" id="KAJ4965230.1"/>
    </source>
</evidence>